<dbReference type="Pfam" id="PF13302">
    <property type="entry name" value="Acetyltransf_3"/>
    <property type="match status" value="1"/>
</dbReference>
<evidence type="ECO:0000313" key="3">
    <source>
        <dbReference type="Proteomes" id="UP000250369"/>
    </source>
</evidence>
<protein>
    <submittedName>
        <fullName evidence="2">N-acetyltransferase</fullName>
    </submittedName>
</protein>
<dbReference type="EMBL" id="QMFB01000029">
    <property type="protein sequence ID" value="RAV13622.1"/>
    <property type="molecule type" value="Genomic_DNA"/>
</dbReference>
<sequence>MKVREMTLQNGDVRLRPLVLPDDINSAVIWYQDPEVLYYSEGGAGAVPYDADKVERMYNYLLNKGEVFIIEVQTTDGWFSIGDVALCTDCLPIEIGIGQYRSMGIGGKVLDLIVDYAKSQRRDRLLINGIYTFNERSRRLYESRGFSALETYVDDDGNECIRMELELH</sequence>
<evidence type="ECO:0000259" key="1">
    <source>
        <dbReference type="PROSITE" id="PS51186"/>
    </source>
</evidence>
<accession>A0A329M1Z8</accession>
<dbReference type="InterPro" id="IPR000182">
    <property type="entry name" value="GNAT_dom"/>
</dbReference>
<dbReference type="GO" id="GO:0016747">
    <property type="term" value="F:acyltransferase activity, transferring groups other than amino-acyl groups"/>
    <property type="evidence" value="ECO:0007669"/>
    <property type="project" value="InterPro"/>
</dbReference>
<dbReference type="AlphaFoldDB" id="A0A329M1Z8"/>
<dbReference type="Gene3D" id="3.40.630.30">
    <property type="match status" value="1"/>
</dbReference>
<proteinExistence type="predicted"/>
<dbReference type="SUPFAM" id="SSF55729">
    <property type="entry name" value="Acyl-CoA N-acyltransferases (Nat)"/>
    <property type="match status" value="1"/>
</dbReference>
<dbReference type="Proteomes" id="UP000250369">
    <property type="component" value="Unassembled WGS sequence"/>
</dbReference>
<feature type="domain" description="N-acetyltransferase" evidence="1">
    <location>
        <begin position="100"/>
        <end position="168"/>
    </location>
</feature>
<keyword evidence="2" id="KW-0808">Transferase</keyword>
<evidence type="ECO:0000313" key="2">
    <source>
        <dbReference type="EMBL" id="RAV13622.1"/>
    </source>
</evidence>
<dbReference type="PANTHER" id="PTHR43415:SF3">
    <property type="entry name" value="GNAT-FAMILY ACETYLTRANSFERASE"/>
    <property type="match status" value="1"/>
</dbReference>
<gene>
    <name evidence="2" type="ORF">DQG23_33055</name>
</gene>
<name>A0A329M1Z8_9BACL</name>
<dbReference type="InterPro" id="IPR016181">
    <property type="entry name" value="Acyl_CoA_acyltransferase"/>
</dbReference>
<keyword evidence="3" id="KW-1185">Reference proteome</keyword>
<dbReference type="PANTHER" id="PTHR43415">
    <property type="entry name" value="SPERMIDINE N(1)-ACETYLTRANSFERASE"/>
    <property type="match status" value="1"/>
</dbReference>
<organism evidence="2 3">
    <name type="scientific">Paenibacillus contaminans</name>
    <dbReference type="NCBI Taxonomy" id="450362"/>
    <lineage>
        <taxon>Bacteria</taxon>
        <taxon>Bacillati</taxon>
        <taxon>Bacillota</taxon>
        <taxon>Bacilli</taxon>
        <taxon>Bacillales</taxon>
        <taxon>Paenibacillaceae</taxon>
        <taxon>Paenibacillus</taxon>
    </lineage>
</organism>
<reference evidence="2 3" key="1">
    <citation type="journal article" date="2009" name="Int. J. Syst. Evol. Microbiol.">
        <title>Paenibacillus contaminans sp. nov., isolated from a contaminated laboratory plate.</title>
        <authorList>
            <person name="Chou J.H."/>
            <person name="Lee J.H."/>
            <person name="Lin M.C."/>
            <person name="Chang P.S."/>
            <person name="Arun A.B."/>
            <person name="Young C.C."/>
            <person name="Chen W.M."/>
        </authorList>
    </citation>
    <scope>NUCLEOTIDE SEQUENCE [LARGE SCALE GENOMIC DNA]</scope>
    <source>
        <strain evidence="2 3">CKOBP-6</strain>
    </source>
</reference>
<dbReference type="PROSITE" id="PS51186">
    <property type="entry name" value="GNAT"/>
    <property type="match status" value="1"/>
</dbReference>
<comment type="caution">
    <text evidence="2">The sequence shown here is derived from an EMBL/GenBank/DDBJ whole genome shotgun (WGS) entry which is preliminary data.</text>
</comment>